<dbReference type="RefSeq" id="WP_180726401.1">
    <property type="nucleotide sequence ID" value="NZ_AP023176.1"/>
</dbReference>
<dbReference type="SUPFAM" id="SSF51679">
    <property type="entry name" value="Bacterial luciferase-like"/>
    <property type="match status" value="1"/>
</dbReference>
<evidence type="ECO:0000256" key="1">
    <source>
        <dbReference type="ARBA" id="ARBA00022630"/>
    </source>
</evidence>
<evidence type="ECO:0000256" key="2">
    <source>
        <dbReference type="ARBA" id="ARBA00022643"/>
    </source>
</evidence>
<keyword evidence="6" id="KW-0614">Plasmid</keyword>
<dbReference type="InterPro" id="IPR020020">
    <property type="entry name" value="Luciferase-type_oxidoreductase"/>
</dbReference>
<accession>A0A7I8BXC2</accession>
<reference evidence="6 7" key="1">
    <citation type="journal article" date="2020" name="Genes (Basel)">
        <title>Genomic Comparison of Insect Gut Symbionts from Divergent Burkholderia Subclades.</title>
        <authorList>
            <person name="Takeshita K."/>
            <person name="Kikuchi Y."/>
        </authorList>
    </citation>
    <scope>NUCLEOTIDE SEQUENCE [LARGE SCALE GENOMIC DNA]</scope>
    <source>
        <strain evidence="6 7">PGU16</strain>
        <plasmid evidence="6 7">PPGU16_p1</plasmid>
    </source>
</reference>
<dbReference type="GO" id="GO:0016705">
    <property type="term" value="F:oxidoreductase activity, acting on paired donors, with incorporation or reduction of molecular oxygen"/>
    <property type="evidence" value="ECO:0007669"/>
    <property type="project" value="InterPro"/>
</dbReference>
<keyword evidence="2" id="KW-0288">FMN</keyword>
<evidence type="ECO:0000313" key="7">
    <source>
        <dbReference type="Proteomes" id="UP000510888"/>
    </source>
</evidence>
<keyword evidence="4 6" id="KW-0503">Monooxygenase</keyword>
<dbReference type="PANTHER" id="PTHR30011:SF16">
    <property type="entry name" value="C2H2 FINGER DOMAIN TRANSCRIPTION FACTOR (EUROFUNG)-RELATED"/>
    <property type="match status" value="1"/>
</dbReference>
<name>A0A7I8BXC2_9BURK</name>
<dbReference type="EMBL" id="AP023176">
    <property type="protein sequence ID" value="BCF92901.1"/>
    <property type="molecule type" value="Genomic_DNA"/>
</dbReference>
<dbReference type="NCBIfam" id="TIGR03571">
    <property type="entry name" value="lucif_BA3436"/>
    <property type="match status" value="1"/>
</dbReference>
<proteinExistence type="predicted"/>
<keyword evidence="3" id="KW-0560">Oxidoreductase</keyword>
<dbReference type="KEGG" id="plad:PPGU16_59680"/>
<dbReference type="GO" id="GO:0004497">
    <property type="term" value="F:monooxygenase activity"/>
    <property type="evidence" value="ECO:0007669"/>
    <property type="project" value="UniProtKB-KW"/>
</dbReference>
<evidence type="ECO:0000259" key="5">
    <source>
        <dbReference type="Pfam" id="PF00296"/>
    </source>
</evidence>
<evidence type="ECO:0000313" key="6">
    <source>
        <dbReference type="EMBL" id="BCF92901.1"/>
    </source>
</evidence>
<protein>
    <submittedName>
        <fullName evidence="6">Monooxygenase</fullName>
    </submittedName>
</protein>
<dbReference type="InterPro" id="IPR036661">
    <property type="entry name" value="Luciferase-like_sf"/>
</dbReference>
<dbReference type="AlphaFoldDB" id="A0A7I8BXC2"/>
<dbReference type="Gene3D" id="3.20.20.30">
    <property type="entry name" value="Luciferase-like domain"/>
    <property type="match status" value="1"/>
</dbReference>
<organism evidence="6 7">
    <name type="scientific">Paraburkholderia largidicola</name>
    <dbReference type="NCBI Taxonomy" id="3014751"/>
    <lineage>
        <taxon>Bacteria</taxon>
        <taxon>Pseudomonadati</taxon>
        <taxon>Pseudomonadota</taxon>
        <taxon>Betaproteobacteria</taxon>
        <taxon>Burkholderiales</taxon>
        <taxon>Burkholderiaceae</taxon>
        <taxon>Paraburkholderia</taxon>
    </lineage>
</organism>
<gene>
    <name evidence="6" type="ORF">PPGU16_59680</name>
</gene>
<dbReference type="PANTHER" id="PTHR30011">
    <property type="entry name" value="ALKANESULFONATE MONOOXYGENASE-RELATED"/>
    <property type="match status" value="1"/>
</dbReference>
<dbReference type="Proteomes" id="UP000510888">
    <property type="component" value="Plasmid PPGU16_p1"/>
</dbReference>
<dbReference type="InterPro" id="IPR051260">
    <property type="entry name" value="Diverse_substr_monoxygenases"/>
</dbReference>
<dbReference type="InterPro" id="IPR011251">
    <property type="entry name" value="Luciferase-like_dom"/>
</dbReference>
<feature type="domain" description="Luciferase-like" evidence="5">
    <location>
        <begin position="31"/>
        <end position="224"/>
    </location>
</feature>
<keyword evidence="1" id="KW-0285">Flavoprotein</keyword>
<sequence length="309" mass="34320">MQNALKTLTSGGFSIGVELPLDNDWVAASRPTHRAGIPDMSHHAELAQLVDRLGFRAMWIRDVPLFDPSFGDAGQIYEAFTYIGYLAAITRRILLGTAAIVLPLREPLLTLKSAATIQSLSSNRLLLGVASGDRPVEYPIFGRDFDSRGENFREQIALLRSDGLDYLPPGIEVLPYMDHRLPLLVAGRAQQQLSWLGEHMDGCLAYPGTPDDHRRRAAAWRAVAGSKPYISVVHLDLADNPYAPLTRHRFGVRAGCFTLIEELTEMKAAGVHHISLHFRRNHRPLAETLEELGKVVLPHFHSINSTEVI</sequence>
<keyword evidence="7" id="KW-1185">Reference proteome</keyword>
<dbReference type="Pfam" id="PF00296">
    <property type="entry name" value="Bac_luciferase"/>
    <property type="match status" value="1"/>
</dbReference>
<geneLocation type="plasmid" evidence="6 7">
    <name>PPGU16_p1</name>
</geneLocation>
<evidence type="ECO:0000256" key="3">
    <source>
        <dbReference type="ARBA" id="ARBA00023002"/>
    </source>
</evidence>
<evidence type="ECO:0000256" key="4">
    <source>
        <dbReference type="ARBA" id="ARBA00023033"/>
    </source>
</evidence>